<evidence type="ECO:0000256" key="1">
    <source>
        <dbReference type="SAM" id="SignalP"/>
    </source>
</evidence>
<proteinExistence type="predicted"/>
<gene>
    <name evidence="2" type="ORF">HK415_17120</name>
</gene>
<name>A0A849KAQ9_9BURK</name>
<feature type="chain" id="PRO_5032691286" evidence="1">
    <location>
        <begin position="36"/>
        <end position="147"/>
    </location>
</feature>
<reference evidence="2 3" key="1">
    <citation type="submission" date="2020-05" db="EMBL/GenBank/DDBJ databases">
        <authorList>
            <person name="Khan S.A."/>
            <person name="Jeon C.O."/>
            <person name="Chun B.H."/>
        </authorList>
    </citation>
    <scope>NUCLEOTIDE SEQUENCE [LARGE SCALE GENOMIC DNA]</scope>
    <source>
        <strain evidence="2 3">B156</strain>
    </source>
</reference>
<dbReference type="AlphaFoldDB" id="A0A849KAQ9"/>
<protein>
    <submittedName>
        <fullName evidence="2">Uncharacterized protein</fullName>
    </submittedName>
</protein>
<reference evidence="2 3" key="2">
    <citation type="submission" date="2020-06" db="EMBL/GenBank/DDBJ databases">
        <title>Ramlibacter rhizophilus sp. nov., isolated from rhizosphere soil of national flower Mugunghwa from South Korea.</title>
        <authorList>
            <person name="Zheng-Fei Y."/>
            <person name="Huan T."/>
        </authorList>
    </citation>
    <scope>NUCLEOTIDE SEQUENCE [LARGE SCALE GENOMIC DNA]</scope>
    <source>
        <strain evidence="2 3">B156</strain>
    </source>
</reference>
<comment type="caution">
    <text evidence="2">The sequence shown here is derived from an EMBL/GenBank/DDBJ whole genome shotgun (WGS) entry which is preliminary data.</text>
</comment>
<dbReference type="Proteomes" id="UP000552954">
    <property type="component" value="Unassembled WGS sequence"/>
</dbReference>
<feature type="signal peptide" evidence="1">
    <location>
        <begin position="1"/>
        <end position="35"/>
    </location>
</feature>
<keyword evidence="1" id="KW-0732">Signal</keyword>
<sequence length="147" mass="15354">MTSPSSFLQRQPPLLRAALAAAAAGLCLVADPATAGQAGANFQISVTLMPSGSNSCTTATGTNAPQVTCRPTVVGTPTTGTGNRPAGSTVLAPRQREPALRVAGEMVEINEENHYAWAESNYFALGEYSSRLIVAGRIEYVELTVSW</sequence>
<keyword evidence="3" id="KW-1185">Reference proteome</keyword>
<evidence type="ECO:0000313" key="3">
    <source>
        <dbReference type="Proteomes" id="UP000552954"/>
    </source>
</evidence>
<dbReference type="RefSeq" id="WP_171561369.1">
    <property type="nucleotide sequence ID" value="NZ_JABFCS010000001.1"/>
</dbReference>
<accession>A0A849KAQ9</accession>
<dbReference type="EMBL" id="JABFCS010000001">
    <property type="protein sequence ID" value="NNU44520.1"/>
    <property type="molecule type" value="Genomic_DNA"/>
</dbReference>
<organism evidence="2 3">
    <name type="scientific">Ramlibacter montanisoli</name>
    <dbReference type="NCBI Taxonomy" id="2732512"/>
    <lineage>
        <taxon>Bacteria</taxon>
        <taxon>Pseudomonadati</taxon>
        <taxon>Pseudomonadota</taxon>
        <taxon>Betaproteobacteria</taxon>
        <taxon>Burkholderiales</taxon>
        <taxon>Comamonadaceae</taxon>
        <taxon>Ramlibacter</taxon>
    </lineage>
</organism>
<evidence type="ECO:0000313" key="2">
    <source>
        <dbReference type="EMBL" id="NNU44520.1"/>
    </source>
</evidence>